<dbReference type="InterPro" id="IPR058031">
    <property type="entry name" value="AAA_lid_NorR"/>
</dbReference>
<evidence type="ECO:0000313" key="4">
    <source>
        <dbReference type="EMBL" id="KYO50840.1"/>
    </source>
</evidence>
<dbReference type="InterPro" id="IPR017183">
    <property type="entry name" value="Sigma54_dep_tscrpt_act_RtcR"/>
</dbReference>
<dbReference type="Pfam" id="PF06956">
    <property type="entry name" value="RtcR"/>
    <property type="match status" value="1"/>
</dbReference>
<dbReference type="GeneID" id="97240888"/>
<protein>
    <submittedName>
        <fullName evidence="4">Transcriptional regulator</fullName>
    </submittedName>
</protein>
<dbReference type="RefSeq" id="WP_062767406.1">
    <property type="nucleotide sequence ID" value="NZ_CP121045.1"/>
</dbReference>
<feature type="domain" description="Sigma-54 factor interaction" evidence="3">
    <location>
        <begin position="186"/>
        <end position="424"/>
    </location>
</feature>
<dbReference type="Pfam" id="PF25601">
    <property type="entry name" value="AAA_lid_14"/>
    <property type="match status" value="1"/>
</dbReference>
<sequence>MSKRRVVIGFVGTTLDVAAGPHRWKAWRPTISLIQQPGIGIDRLHLLHGAAARKLVARLVEDIHLIAPRVEVHPEEVTIRDPWDFEEVYGLLHDFARSFPFDTEAEDYLIHMTTGTHVMQICWFLLVEARYIPARLIQVSPPPARERPGGFGSHTIIDIDLARYDRIAGRFGQERRERTSFLKAGIDTRNPGFNRLIERIERVALHSTAPILLTGPTGAGKTALARRIFDLKKQRRQVDGAFVEVNCATLRGDGAMSALFGHVRGAFTGAVAERAGLLRAADGGLLFLDEIGELGLDEQAMILRAIEEGRFLPVGADRDAASRFQLIAGTNRDLGTAVAEGRFREDLLARIDLWSFDLPGLARRPEDIDPNLDEELRRHGVREGRQVSFSREARQRFLAFATGPGGLWPGNFRDLGAAVTRMATLAPGGRITEEVVAEEIERLERAWQRRAAPAVEDPLRGLLDETRLAEIDPFDRVQLAEVVRVCRRTPSLSAAGRALFAASRARKAAPNDADRLRKYLARFGLDWSSVQALTE</sequence>
<reference evidence="4 5" key="1">
    <citation type="submission" date="2015-12" db="EMBL/GenBank/DDBJ databases">
        <title>Genome sequence of Tistrella mobilis MCCC 1A02139.</title>
        <authorList>
            <person name="Lu L."/>
            <person name="Lai Q."/>
            <person name="Shao Z."/>
            <person name="Qian P."/>
        </authorList>
    </citation>
    <scope>NUCLEOTIDE SEQUENCE [LARGE SCALE GENOMIC DNA]</scope>
    <source>
        <strain evidence="4 5">MCCC 1A02139</strain>
    </source>
</reference>
<dbReference type="PROSITE" id="PS50045">
    <property type="entry name" value="SIGMA54_INTERACT_4"/>
    <property type="match status" value="1"/>
</dbReference>
<organism evidence="4 5">
    <name type="scientific">Tistrella mobilis</name>
    <dbReference type="NCBI Taxonomy" id="171437"/>
    <lineage>
        <taxon>Bacteria</taxon>
        <taxon>Pseudomonadati</taxon>
        <taxon>Pseudomonadota</taxon>
        <taxon>Alphaproteobacteria</taxon>
        <taxon>Geminicoccales</taxon>
        <taxon>Geminicoccaceae</taxon>
        <taxon>Tistrella</taxon>
    </lineage>
</organism>
<dbReference type="SUPFAM" id="SSF52540">
    <property type="entry name" value="P-loop containing nucleoside triphosphate hydrolases"/>
    <property type="match status" value="1"/>
</dbReference>
<keyword evidence="2" id="KW-0067">ATP-binding</keyword>
<dbReference type="PIRSF" id="PIRSF037354">
    <property type="entry name" value="Txn_actvtr_RtcR"/>
    <property type="match status" value="1"/>
</dbReference>
<evidence type="ECO:0000259" key="3">
    <source>
        <dbReference type="PROSITE" id="PS50045"/>
    </source>
</evidence>
<dbReference type="InterPro" id="IPR003593">
    <property type="entry name" value="AAA+_ATPase"/>
</dbReference>
<dbReference type="Pfam" id="PF00158">
    <property type="entry name" value="Sigma54_activat"/>
    <property type="match status" value="1"/>
</dbReference>
<dbReference type="OrthoDB" id="9770562at2"/>
<dbReference type="Gene3D" id="1.10.8.60">
    <property type="match status" value="1"/>
</dbReference>
<comment type="caution">
    <text evidence="4">The sequence shown here is derived from an EMBL/GenBank/DDBJ whole genome shotgun (WGS) entry which is preliminary data.</text>
</comment>
<evidence type="ECO:0000313" key="5">
    <source>
        <dbReference type="Proteomes" id="UP000075787"/>
    </source>
</evidence>
<evidence type="ECO:0000256" key="1">
    <source>
        <dbReference type="ARBA" id="ARBA00022741"/>
    </source>
</evidence>
<evidence type="ECO:0000256" key="2">
    <source>
        <dbReference type="ARBA" id="ARBA00022840"/>
    </source>
</evidence>
<dbReference type="PANTHER" id="PTHR32071:SF14">
    <property type="entry name" value="TRANSCRIPTIONAL REGULATORY PROTEIN RTCR"/>
    <property type="match status" value="1"/>
</dbReference>
<dbReference type="Proteomes" id="UP000075787">
    <property type="component" value="Unassembled WGS sequence"/>
</dbReference>
<dbReference type="SMART" id="SM00382">
    <property type="entry name" value="AAA"/>
    <property type="match status" value="1"/>
</dbReference>
<dbReference type="InterPro" id="IPR002078">
    <property type="entry name" value="Sigma_54_int"/>
</dbReference>
<dbReference type="PANTHER" id="PTHR32071">
    <property type="entry name" value="TRANSCRIPTIONAL REGULATORY PROTEIN"/>
    <property type="match status" value="1"/>
</dbReference>
<dbReference type="GO" id="GO:0003700">
    <property type="term" value="F:DNA-binding transcription factor activity"/>
    <property type="evidence" value="ECO:0007669"/>
    <property type="project" value="InterPro"/>
</dbReference>
<keyword evidence="1" id="KW-0547">Nucleotide-binding</keyword>
<dbReference type="EMBL" id="LPZR01000190">
    <property type="protein sequence ID" value="KYO50840.1"/>
    <property type="molecule type" value="Genomic_DNA"/>
</dbReference>
<dbReference type="InterPro" id="IPR009715">
    <property type="entry name" value="RtcR"/>
</dbReference>
<gene>
    <name evidence="4" type="ORF">AUP44_01280</name>
</gene>
<dbReference type="InterPro" id="IPR027417">
    <property type="entry name" value="P-loop_NTPase"/>
</dbReference>
<dbReference type="CDD" id="cd00009">
    <property type="entry name" value="AAA"/>
    <property type="match status" value="1"/>
</dbReference>
<dbReference type="Gene3D" id="3.40.50.300">
    <property type="entry name" value="P-loop containing nucleotide triphosphate hydrolases"/>
    <property type="match status" value="1"/>
</dbReference>
<name>A0A162KB05_9PROT</name>
<dbReference type="AlphaFoldDB" id="A0A162KB05"/>
<accession>A0A162KB05</accession>
<dbReference type="GO" id="GO:0005524">
    <property type="term" value="F:ATP binding"/>
    <property type="evidence" value="ECO:0007669"/>
    <property type="project" value="UniProtKB-KW"/>
</dbReference>
<proteinExistence type="predicted"/>
<dbReference type="NCBIfam" id="NF038308">
    <property type="entry name" value="RNA_repair_RtcR"/>
    <property type="match status" value="1"/>
</dbReference>